<comment type="cofactor">
    <cofactor evidence="1">
        <name>Zn(2+)</name>
        <dbReference type="ChEBI" id="CHEBI:29105"/>
    </cofactor>
</comment>
<evidence type="ECO:0000256" key="4">
    <source>
        <dbReference type="ARBA" id="ARBA00022723"/>
    </source>
</evidence>
<dbReference type="GO" id="GO:0004519">
    <property type="term" value="F:endonuclease activity"/>
    <property type="evidence" value="ECO:0007669"/>
    <property type="project" value="UniProtKB-KW"/>
</dbReference>
<dbReference type="Gene3D" id="3.40.390.30">
    <property type="entry name" value="Metalloproteases ('zincins'), catalytic domain"/>
    <property type="match status" value="1"/>
</dbReference>
<evidence type="ECO:0000256" key="3">
    <source>
        <dbReference type="ARBA" id="ARBA00022722"/>
    </source>
</evidence>
<evidence type="ECO:0008006" key="9">
    <source>
        <dbReference type="Google" id="ProtNLM"/>
    </source>
</evidence>
<name>X1NS75_9ZZZZ</name>
<evidence type="ECO:0000256" key="2">
    <source>
        <dbReference type="ARBA" id="ARBA00010875"/>
    </source>
</evidence>
<dbReference type="InterPro" id="IPR023091">
    <property type="entry name" value="MetalPrtase_cat_dom_sf_prd"/>
</dbReference>
<dbReference type="EMBL" id="BARV01016666">
    <property type="protein sequence ID" value="GAI29650.1"/>
    <property type="molecule type" value="Genomic_DNA"/>
</dbReference>
<dbReference type="NCBIfam" id="TIGR00043">
    <property type="entry name" value="rRNA maturation RNase YbeY"/>
    <property type="match status" value="1"/>
</dbReference>
<dbReference type="GO" id="GO:0046872">
    <property type="term" value="F:metal ion binding"/>
    <property type="evidence" value="ECO:0007669"/>
    <property type="project" value="UniProtKB-KW"/>
</dbReference>
<accession>X1NS75</accession>
<dbReference type="SUPFAM" id="SSF55486">
    <property type="entry name" value="Metalloproteases ('zincins'), catalytic domain"/>
    <property type="match status" value="1"/>
</dbReference>
<sequence length="177" mass="19457">FYHKSGLLSPCPGCAKIGISSVEINILIDEGLEIGVELSWLEAVARQVLVAEGVGAKTEMGLVIATGERVKQLNRDYLGEDEPTDVLAFSAREEAADQSPFIQPPDGVLHLGEVIISYPQAVIQAEEHRHPVKKELAILIIHGLLHLLGYEHDEPELERRMRAREAELLGRIEGGLK</sequence>
<dbReference type="GO" id="GO:0006364">
    <property type="term" value="P:rRNA processing"/>
    <property type="evidence" value="ECO:0007669"/>
    <property type="project" value="InterPro"/>
</dbReference>
<gene>
    <name evidence="8" type="ORF">S06H3_28545</name>
</gene>
<dbReference type="PROSITE" id="PS01306">
    <property type="entry name" value="UPF0054"/>
    <property type="match status" value="1"/>
</dbReference>
<protein>
    <recommendedName>
        <fullName evidence="9">rRNA maturation RNase YbeY</fullName>
    </recommendedName>
</protein>
<dbReference type="AlphaFoldDB" id="X1NS75"/>
<dbReference type="GO" id="GO:0004222">
    <property type="term" value="F:metalloendopeptidase activity"/>
    <property type="evidence" value="ECO:0007669"/>
    <property type="project" value="InterPro"/>
</dbReference>
<evidence type="ECO:0000313" key="8">
    <source>
        <dbReference type="EMBL" id="GAI29650.1"/>
    </source>
</evidence>
<comment type="caution">
    <text evidence="8">The sequence shown here is derived from an EMBL/GenBank/DDBJ whole genome shotgun (WGS) entry which is preliminary data.</text>
</comment>
<keyword evidence="4" id="KW-0479">Metal-binding</keyword>
<dbReference type="HAMAP" id="MF_00009">
    <property type="entry name" value="Endoribonucl_YbeY"/>
    <property type="match status" value="1"/>
</dbReference>
<keyword evidence="6" id="KW-0378">Hydrolase</keyword>
<comment type="similarity">
    <text evidence="2">Belongs to the endoribonuclease YbeY family.</text>
</comment>
<dbReference type="PANTHER" id="PTHR46986">
    <property type="entry name" value="ENDORIBONUCLEASE YBEY, CHLOROPLASTIC"/>
    <property type="match status" value="1"/>
</dbReference>
<dbReference type="InterPro" id="IPR020549">
    <property type="entry name" value="YbeY_CS"/>
</dbReference>
<evidence type="ECO:0000256" key="7">
    <source>
        <dbReference type="ARBA" id="ARBA00022833"/>
    </source>
</evidence>
<organism evidence="8">
    <name type="scientific">marine sediment metagenome</name>
    <dbReference type="NCBI Taxonomy" id="412755"/>
    <lineage>
        <taxon>unclassified sequences</taxon>
        <taxon>metagenomes</taxon>
        <taxon>ecological metagenomes</taxon>
    </lineage>
</organism>
<evidence type="ECO:0000256" key="6">
    <source>
        <dbReference type="ARBA" id="ARBA00022801"/>
    </source>
</evidence>
<keyword evidence="3" id="KW-0540">Nuclease</keyword>
<dbReference type="InterPro" id="IPR002036">
    <property type="entry name" value="YbeY"/>
</dbReference>
<reference evidence="8" key="1">
    <citation type="journal article" date="2014" name="Front. Microbiol.">
        <title>High frequency of phylogenetically diverse reductive dehalogenase-homologous genes in deep subseafloor sedimentary metagenomes.</title>
        <authorList>
            <person name="Kawai M."/>
            <person name="Futagami T."/>
            <person name="Toyoda A."/>
            <person name="Takaki Y."/>
            <person name="Nishi S."/>
            <person name="Hori S."/>
            <person name="Arai W."/>
            <person name="Tsubouchi T."/>
            <person name="Morono Y."/>
            <person name="Uchiyama I."/>
            <person name="Ito T."/>
            <person name="Fujiyama A."/>
            <person name="Inagaki F."/>
            <person name="Takami H."/>
        </authorList>
    </citation>
    <scope>NUCLEOTIDE SEQUENCE</scope>
    <source>
        <strain evidence="8">Expedition CK06-06</strain>
    </source>
</reference>
<dbReference type="Pfam" id="PF02130">
    <property type="entry name" value="YbeY"/>
    <property type="match status" value="1"/>
</dbReference>
<proteinExistence type="inferred from homology"/>
<feature type="non-terminal residue" evidence="8">
    <location>
        <position position="1"/>
    </location>
</feature>
<keyword evidence="5" id="KW-0255">Endonuclease</keyword>
<keyword evidence="7" id="KW-0862">Zinc</keyword>
<evidence type="ECO:0000256" key="5">
    <source>
        <dbReference type="ARBA" id="ARBA00022759"/>
    </source>
</evidence>
<dbReference type="PANTHER" id="PTHR46986:SF1">
    <property type="entry name" value="ENDORIBONUCLEASE YBEY, CHLOROPLASTIC"/>
    <property type="match status" value="1"/>
</dbReference>
<evidence type="ECO:0000256" key="1">
    <source>
        <dbReference type="ARBA" id="ARBA00001947"/>
    </source>
</evidence>